<gene>
    <name evidence="7" type="ORF">M5X19_11875</name>
</gene>
<comment type="caution">
    <text evidence="7">The sequence shown here is derived from an EMBL/GenBank/DDBJ whole genome shotgun (WGS) entry which is preliminary data.</text>
</comment>
<organism evidence="7 8">
    <name type="scientific">Paenibacillus alginolyticus</name>
    <dbReference type="NCBI Taxonomy" id="59839"/>
    <lineage>
        <taxon>Bacteria</taxon>
        <taxon>Bacillati</taxon>
        <taxon>Bacillota</taxon>
        <taxon>Bacilli</taxon>
        <taxon>Bacillales</taxon>
        <taxon>Paenibacillaceae</taxon>
        <taxon>Paenibacillus</taxon>
    </lineage>
</organism>
<dbReference type="RefSeq" id="WP_268615215.1">
    <property type="nucleotide sequence ID" value="NZ_JAMDMX010000036.1"/>
</dbReference>
<evidence type="ECO:0000256" key="4">
    <source>
        <dbReference type="RuleBase" id="RU361188"/>
    </source>
</evidence>
<dbReference type="Gene3D" id="2.60.40.1180">
    <property type="entry name" value="Golgi alpha-mannosidase II"/>
    <property type="match status" value="1"/>
</dbReference>
<dbReference type="InterPro" id="IPR017853">
    <property type="entry name" value="GH"/>
</dbReference>
<feature type="domain" description="Glycosyl hydrolase family 30 beta sandwich" evidence="6">
    <location>
        <begin position="384"/>
        <end position="444"/>
    </location>
</feature>
<keyword evidence="4" id="KW-0326">Glycosidase</keyword>
<dbReference type="InterPro" id="IPR013780">
    <property type="entry name" value="Glyco_hydro_b"/>
</dbReference>
<dbReference type="Proteomes" id="UP001527099">
    <property type="component" value="Unassembled WGS sequence"/>
</dbReference>
<evidence type="ECO:0000256" key="1">
    <source>
        <dbReference type="ARBA" id="ARBA00005382"/>
    </source>
</evidence>
<dbReference type="PRINTS" id="PR00843">
    <property type="entry name" value="GLHYDRLASE30"/>
</dbReference>
<accession>A0ABT4GBQ8</accession>
<reference evidence="7 8" key="1">
    <citation type="submission" date="2022-05" db="EMBL/GenBank/DDBJ databases">
        <title>Genome Sequencing of Bee-Associated Microbes.</title>
        <authorList>
            <person name="Dunlap C."/>
        </authorList>
    </citation>
    <scope>NUCLEOTIDE SEQUENCE [LARGE SCALE GENOMIC DNA]</scope>
    <source>
        <strain evidence="7 8">NRRL B-14421</strain>
    </source>
</reference>
<keyword evidence="2" id="KW-0732">Signal</keyword>
<comment type="similarity">
    <text evidence="1 4">Belongs to the glycosyl hydrolase 30 family.</text>
</comment>
<name>A0ABT4GBQ8_9BACL</name>
<evidence type="ECO:0000256" key="2">
    <source>
        <dbReference type="ARBA" id="ARBA00022729"/>
    </source>
</evidence>
<protein>
    <submittedName>
        <fullName evidence="7">Glycosyl hydrolase</fullName>
    </submittedName>
</protein>
<dbReference type="SUPFAM" id="SSF51445">
    <property type="entry name" value="(Trans)glycosidases"/>
    <property type="match status" value="1"/>
</dbReference>
<proteinExistence type="inferred from homology"/>
<evidence type="ECO:0000259" key="6">
    <source>
        <dbReference type="Pfam" id="PF17189"/>
    </source>
</evidence>
<dbReference type="Gene3D" id="3.20.20.80">
    <property type="entry name" value="Glycosidases"/>
    <property type="match status" value="1"/>
</dbReference>
<evidence type="ECO:0000313" key="7">
    <source>
        <dbReference type="EMBL" id="MCY9693589.1"/>
    </source>
</evidence>
<dbReference type="GO" id="GO:0016787">
    <property type="term" value="F:hydrolase activity"/>
    <property type="evidence" value="ECO:0007669"/>
    <property type="project" value="UniProtKB-KW"/>
</dbReference>
<keyword evidence="8" id="KW-1185">Reference proteome</keyword>
<dbReference type="InterPro" id="IPR001139">
    <property type="entry name" value="Glyco_hydro_30"/>
</dbReference>
<dbReference type="Pfam" id="PF17189">
    <property type="entry name" value="Glyco_hydro_30C"/>
    <property type="match status" value="1"/>
</dbReference>
<dbReference type="EMBL" id="JAMDMX010000036">
    <property type="protein sequence ID" value="MCY9693589.1"/>
    <property type="molecule type" value="Genomic_DNA"/>
</dbReference>
<evidence type="ECO:0000313" key="8">
    <source>
        <dbReference type="Proteomes" id="UP001527099"/>
    </source>
</evidence>
<dbReference type="Pfam" id="PF02055">
    <property type="entry name" value="Glyco_hydro_30"/>
    <property type="match status" value="1"/>
</dbReference>
<evidence type="ECO:0000256" key="3">
    <source>
        <dbReference type="ARBA" id="ARBA00022801"/>
    </source>
</evidence>
<sequence>MSNIQVWQSTIDESKKLAQMESITFSEGKKGITDYVITIDEAVTYQQMDGFGASFTDASAWLVVHALSEELRDELMRKLFDREEGIGISFLRQPMGASDFAWKIYSYDDVEPGESDYELARFSIDHDRCYILPVIHQALKLNPELKVMASPWSAPGWMKTSDAMIGGTLKPECYGVYADYFVKFLDAYQAEGILVYAVTMQNEPGYEPKEYPGMIVKPAEEAAFIKSHLGPRLAKRKQPTKIMCYDHNWDVPGHPREIYEDPEASKYVAGTAWHMYGGRHEAMSQIKEQFPDKDVWFTEASGGQWIPRFHDAFMDQMKHVIRTTRNWSKSVIWWNIALDENNGPTVLSRSTCRGVVKINQQTGELTYNLDYYTLGHISKFVSPGAYRIDSNTFEDDLETVAFSNVDGSKVLIVSNRTIKPKTIVVAISERTFEYTIDGEAAVTFKWDQ</sequence>
<dbReference type="InterPro" id="IPR033452">
    <property type="entry name" value="GH30_C"/>
</dbReference>
<dbReference type="PANTHER" id="PTHR11069:SF23">
    <property type="entry name" value="LYSOSOMAL ACID GLUCOSYLCERAMIDASE"/>
    <property type="match status" value="1"/>
</dbReference>
<dbReference type="InterPro" id="IPR033453">
    <property type="entry name" value="Glyco_hydro_30_TIM-barrel"/>
</dbReference>
<feature type="domain" description="Glycosyl hydrolase family 30 TIM-barrel" evidence="5">
    <location>
        <begin position="49"/>
        <end position="381"/>
    </location>
</feature>
<dbReference type="PANTHER" id="PTHR11069">
    <property type="entry name" value="GLUCOSYLCERAMIDASE"/>
    <property type="match status" value="1"/>
</dbReference>
<keyword evidence="3 4" id="KW-0378">Hydrolase</keyword>
<evidence type="ECO:0000259" key="5">
    <source>
        <dbReference type="Pfam" id="PF02055"/>
    </source>
</evidence>